<dbReference type="AlphaFoldDB" id="A0A450W4G6"/>
<sequence>MNTEQELEKNGFSSLVNMLARSNRLQTGCFLRRRRFFRNVFPIPNPAKPEPKVFVRYSPVIPAEAGIQ</sequence>
<reference evidence="1" key="1">
    <citation type="submission" date="2019-02" db="EMBL/GenBank/DDBJ databases">
        <authorList>
            <person name="Gruber-Vodicka R. H."/>
            <person name="Seah K. B. B."/>
        </authorList>
    </citation>
    <scope>NUCLEOTIDE SEQUENCE</scope>
    <source>
        <strain evidence="1">BECK_S313</strain>
    </source>
</reference>
<organism evidence="1">
    <name type="scientific">Candidatus Kentrum sp. LPFa</name>
    <dbReference type="NCBI Taxonomy" id="2126335"/>
    <lineage>
        <taxon>Bacteria</taxon>
        <taxon>Pseudomonadati</taxon>
        <taxon>Pseudomonadota</taxon>
        <taxon>Gammaproteobacteria</taxon>
        <taxon>Candidatus Kentrum</taxon>
    </lineage>
</organism>
<gene>
    <name evidence="1" type="ORF">BECKLPF1236B_GA0070989_102719</name>
</gene>
<protein>
    <submittedName>
        <fullName evidence="1">Uncharacterized protein</fullName>
    </submittedName>
</protein>
<dbReference type="EMBL" id="CAADFK010000027">
    <property type="protein sequence ID" value="VFK11922.1"/>
    <property type="molecule type" value="Genomic_DNA"/>
</dbReference>
<proteinExistence type="predicted"/>
<accession>A0A450W4G6</accession>
<evidence type="ECO:0000313" key="1">
    <source>
        <dbReference type="EMBL" id="VFK11922.1"/>
    </source>
</evidence>
<name>A0A450W4G6_9GAMM</name>